<dbReference type="EMBL" id="FOSB01000001">
    <property type="protein sequence ID" value="SFJ25136.1"/>
    <property type="molecule type" value="Genomic_DNA"/>
</dbReference>
<dbReference type="AlphaFoldDB" id="A0A1I3PW29"/>
<gene>
    <name evidence="2" type="ORF">SAMN04487936_101446</name>
</gene>
<accession>A0A1I3PW29</accession>
<feature type="transmembrane region" description="Helical" evidence="1">
    <location>
        <begin position="24"/>
        <end position="43"/>
    </location>
</feature>
<keyword evidence="1" id="KW-0812">Transmembrane</keyword>
<evidence type="ECO:0000256" key="1">
    <source>
        <dbReference type="SAM" id="Phobius"/>
    </source>
</evidence>
<keyword evidence="1" id="KW-0472">Membrane</keyword>
<dbReference type="OrthoDB" id="2706699at2"/>
<evidence type="ECO:0000313" key="2">
    <source>
        <dbReference type="EMBL" id="SFJ25136.1"/>
    </source>
</evidence>
<proteinExistence type="predicted"/>
<dbReference type="Proteomes" id="UP000183557">
    <property type="component" value="Unassembled WGS sequence"/>
</dbReference>
<name>A0A1I3PW29_HALDA</name>
<keyword evidence="3" id="KW-1185">Reference proteome</keyword>
<organism evidence="2 3">
    <name type="scientific">Halobacillus dabanensis</name>
    <dbReference type="NCBI Taxonomy" id="240302"/>
    <lineage>
        <taxon>Bacteria</taxon>
        <taxon>Bacillati</taxon>
        <taxon>Bacillota</taxon>
        <taxon>Bacilli</taxon>
        <taxon>Bacillales</taxon>
        <taxon>Bacillaceae</taxon>
        <taxon>Halobacillus</taxon>
    </lineage>
</organism>
<reference evidence="3" key="1">
    <citation type="submission" date="2016-10" db="EMBL/GenBank/DDBJ databases">
        <authorList>
            <person name="Varghese N."/>
            <person name="Submissions S."/>
        </authorList>
    </citation>
    <scope>NUCLEOTIDE SEQUENCE [LARGE SCALE GENOMIC DNA]</scope>
    <source>
        <strain evidence="3">CGMCC 1.3704</strain>
    </source>
</reference>
<evidence type="ECO:0000313" key="3">
    <source>
        <dbReference type="Proteomes" id="UP000183557"/>
    </source>
</evidence>
<sequence>MKGWRRSKRKIFKHQSRREEKYKFFDLVIEILFWIPEILIFPFRLLFWMLRGIGRIIGHILDSI</sequence>
<dbReference type="RefSeq" id="WP_075034894.1">
    <property type="nucleotide sequence ID" value="NZ_FOSB01000001.1"/>
</dbReference>
<protein>
    <submittedName>
        <fullName evidence="2">Uncharacterized protein</fullName>
    </submittedName>
</protein>
<keyword evidence="1" id="KW-1133">Transmembrane helix</keyword>